<organism evidence="5 6">
    <name type="scientific">Fimbriimonas ginsengisoli</name>
    <dbReference type="NCBI Taxonomy" id="1005039"/>
    <lineage>
        <taxon>Bacteria</taxon>
        <taxon>Bacillati</taxon>
        <taxon>Armatimonadota</taxon>
        <taxon>Fimbriimonadia</taxon>
        <taxon>Fimbriimonadales</taxon>
        <taxon>Fimbriimonadaceae</taxon>
        <taxon>Fimbriimonas</taxon>
    </lineage>
</organism>
<keyword evidence="1 5" id="KW-0489">Methyltransferase</keyword>
<evidence type="ECO:0000256" key="1">
    <source>
        <dbReference type="ARBA" id="ARBA00022603"/>
    </source>
</evidence>
<name>A0A931PU14_FIMGI</name>
<dbReference type="Gene3D" id="3.40.50.150">
    <property type="entry name" value="Vaccinia Virus protein VP39"/>
    <property type="match status" value="1"/>
</dbReference>
<proteinExistence type="predicted"/>
<feature type="domain" description="Methyltransferase" evidence="4">
    <location>
        <begin position="27"/>
        <end position="122"/>
    </location>
</feature>
<dbReference type="EMBL" id="JACOSL010000045">
    <property type="protein sequence ID" value="MBI1756929.1"/>
    <property type="molecule type" value="Genomic_DNA"/>
</dbReference>
<dbReference type="GO" id="GO:0008168">
    <property type="term" value="F:methyltransferase activity"/>
    <property type="evidence" value="ECO:0007669"/>
    <property type="project" value="UniProtKB-KW"/>
</dbReference>
<gene>
    <name evidence="5" type="ORF">HYR64_07475</name>
</gene>
<evidence type="ECO:0000259" key="4">
    <source>
        <dbReference type="Pfam" id="PF13649"/>
    </source>
</evidence>
<dbReference type="Pfam" id="PF13649">
    <property type="entry name" value="Methyltransf_25"/>
    <property type="match status" value="1"/>
</dbReference>
<evidence type="ECO:0000256" key="3">
    <source>
        <dbReference type="ARBA" id="ARBA00022691"/>
    </source>
</evidence>
<dbReference type="CDD" id="cd02440">
    <property type="entry name" value="AdoMet_MTases"/>
    <property type="match status" value="1"/>
</dbReference>
<sequence>MKQVPYRMWVGYYLLLLSQQDVHPKTILDVACGTGSMAELLAREGFQVEGIDVSAPMIAQARRKAKRKRLPLQYHVADAAEFDLGKRFDAAFSYFDSLNNIVEPERLQEAFRRIARHLSPGGSFIFDLNTEYAFENKMFDQKRLHANAKLRYQWEGHYDPKSRLIRVDMRFWLGDEEFEETHWQRAYRDQDIRRMLLQAGFTQIQAFHSYTLEPTRPRSDRVHYACLLG</sequence>
<keyword evidence="2" id="KW-0808">Transferase</keyword>
<reference evidence="5" key="1">
    <citation type="submission" date="2020-07" db="EMBL/GenBank/DDBJ databases">
        <title>Huge and variable diversity of episymbiotic CPR bacteria and DPANN archaea in groundwater ecosystems.</title>
        <authorList>
            <person name="He C.Y."/>
            <person name="Keren R."/>
            <person name="Whittaker M."/>
            <person name="Farag I.F."/>
            <person name="Doudna J."/>
            <person name="Cate J.H.D."/>
            <person name="Banfield J.F."/>
        </authorList>
    </citation>
    <scope>NUCLEOTIDE SEQUENCE</scope>
    <source>
        <strain evidence="5">NC_groundwater_17_Pr7_B-0.1um_64_12</strain>
    </source>
</reference>
<evidence type="ECO:0000256" key="2">
    <source>
        <dbReference type="ARBA" id="ARBA00022679"/>
    </source>
</evidence>
<dbReference type="GO" id="GO:0032259">
    <property type="term" value="P:methylation"/>
    <property type="evidence" value="ECO:0007669"/>
    <property type="project" value="UniProtKB-KW"/>
</dbReference>
<protein>
    <submittedName>
        <fullName evidence="5">Class I SAM-dependent methyltransferase</fullName>
    </submittedName>
</protein>
<evidence type="ECO:0000313" key="5">
    <source>
        <dbReference type="EMBL" id="MBI1756929.1"/>
    </source>
</evidence>
<dbReference type="InterPro" id="IPR041698">
    <property type="entry name" value="Methyltransf_25"/>
</dbReference>
<comment type="caution">
    <text evidence="5">The sequence shown here is derived from an EMBL/GenBank/DDBJ whole genome shotgun (WGS) entry which is preliminary data.</text>
</comment>
<keyword evidence="3" id="KW-0949">S-adenosyl-L-methionine</keyword>
<dbReference type="SUPFAM" id="SSF53335">
    <property type="entry name" value="S-adenosyl-L-methionine-dependent methyltransferases"/>
    <property type="match status" value="1"/>
</dbReference>
<evidence type="ECO:0000313" key="6">
    <source>
        <dbReference type="Proteomes" id="UP000727962"/>
    </source>
</evidence>
<dbReference type="PANTHER" id="PTHR43464">
    <property type="entry name" value="METHYLTRANSFERASE"/>
    <property type="match status" value="1"/>
</dbReference>
<dbReference type="InterPro" id="IPR029063">
    <property type="entry name" value="SAM-dependent_MTases_sf"/>
</dbReference>
<dbReference type="AlphaFoldDB" id="A0A931PU14"/>
<accession>A0A931PU14</accession>
<dbReference type="PANTHER" id="PTHR43464:SF19">
    <property type="entry name" value="UBIQUINONE BIOSYNTHESIS O-METHYLTRANSFERASE, MITOCHONDRIAL"/>
    <property type="match status" value="1"/>
</dbReference>
<dbReference type="Gene3D" id="2.20.25.110">
    <property type="entry name" value="S-adenosyl-L-methionine-dependent methyltransferases"/>
    <property type="match status" value="1"/>
</dbReference>
<dbReference type="Proteomes" id="UP000727962">
    <property type="component" value="Unassembled WGS sequence"/>
</dbReference>